<evidence type="ECO:0000256" key="6">
    <source>
        <dbReference type="SAM" id="Phobius"/>
    </source>
</evidence>
<gene>
    <name evidence="8" type="ordered locus">Igag_0514</name>
</gene>
<comment type="subcellular location">
    <subcellularLocation>
        <location evidence="1">Cell membrane</location>
        <topology evidence="1">Multi-pass membrane protein</topology>
    </subcellularLocation>
</comment>
<proteinExistence type="predicted"/>
<dbReference type="Gene3D" id="1.20.1250.20">
    <property type="entry name" value="MFS general substrate transporter like domains"/>
    <property type="match status" value="2"/>
</dbReference>
<keyword evidence="2" id="KW-1003">Cell membrane</keyword>
<dbReference type="HOGENOM" id="CLU_677771_0_0_2"/>
<evidence type="ECO:0000256" key="2">
    <source>
        <dbReference type="ARBA" id="ARBA00022475"/>
    </source>
</evidence>
<evidence type="ECO:0000256" key="5">
    <source>
        <dbReference type="ARBA" id="ARBA00023136"/>
    </source>
</evidence>
<sequence length="389" mass="43486">MHRYIIALLCLGYTTTAVIQLSTFNTLIPYISRELGFSIDLAGILISLGAFASLFMPPIISYTMDRYSISKIILATLAIFTISNLAISLSQNIFVIAIARLLIGMSMPFTWPICSRIVTEYIPRHRQSLYTSIYDSGSLIGLTISYLIASLLENSWRICLMVISIIPIAFGIIYIAINRSSPIEISSRRGSSQSIDSGKVYRYLLVLFPAFFLGLFQWNLALSWLSTYLINELSYRLIDIALYMVLMSFIGVSIEIFSGYLSDRIGDVRGVIKAINIGFISTSIIFILIPFSSDRYIKFMMVSSTLALFRISAPALWSLIGFVIPREFLARFSSIYTLGGPLSGIFTTLVSGYIAHIYGSFNYSFILAGIVTLLSSMLYTYSIHLVNKQ</sequence>
<protein>
    <submittedName>
        <fullName evidence="8">Major facilitator superfamily MFS_1</fullName>
    </submittedName>
</protein>
<feature type="transmembrane region" description="Helical" evidence="6">
    <location>
        <begin position="41"/>
        <end position="62"/>
    </location>
</feature>
<dbReference type="EMBL" id="CP002098">
    <property type="protein sequence ID" value="ADM27350.1"/>
    <property type="molecule type" value="Genomic_DNA"/>
</dbReference>
<keyword evidence="4 6" id="KW-1133">Transmembrane helix</keyword>
<feature type="transmembrane region" description="Helical" evidence="6">
    <location>
        <begin position="299"/>
        <end position="323"/>
    </location>
</feature>
<feature type="transmembrane region" description="Helical" evidence="6">
    <location>
        <begin position="132"/>
        <end position="149"/>
    </location>
</feature>
<dbReference type="SUPFAM" id="SSF103473">
    <property type="entry name" value="MFS general substrate transporter"/>
    <property type="match status" value="1"/>
</dbReference>
<evidence type="ECO:0000256" key="1">
    <source>
        <dbReference type="ARBA" id="ARBA00004651"/>
    </source>
</evidence>
<feature type="transmembrane region" description="Helical" evidence="6">
    <location>
        <begin position="335"/>
        <end position="355"/>
    </location>
</feature>
<evidence type="ECO:0000256" key="3">
    <source>
        <dbReference type="ARBA" id="ARBA00022692"/>
    </source>
</evidence>
<organism evidence="8 9">
    <name type="scientific">Ignisphaera aggregans (strain DSM 17230 / JCM 13409 / AQ1.S1)</name>
    <dbReference type="NCBI Taxonomy" id="583356"/>
    <lineage>
        <taxon>Archaea</taxon>
        <taxon>Thermoproteota</taxon>
        <taxon>Thermoprotei</taxon>
        <taxon>Desulfurococcales</taxon>
        <taxon>Desulfurococcaceae</taxon>
        <taxon>Ignisphaera</taxon>
    </lineage>
</organism>
<dbReference type="InterPro" id="IPR050189">
    <property type="entry name" value="MFS_Efflux_Transporters"/>
</dbReference>
<feature type="transmembrane region" description="Helical" evidence="6">
    <location>
        <begin position="200"/>
        <end position="220"/>
    </location>
</feature>
<dbReference type="BioCyc" id="IAGG583356:GHAH-516-MONOMER"/>
<feature type="transmembrane region" description="Helical" evidence="6">
    <location>
        <begin position="93"/>
        <end position="111"/>
    </location>
</feature>
<evidence type="ECO:0000256" key="4">
    <source>
        <dbReference type="ARBA" id="ARBA00022989"/>
    </source>
</evidence>
<dbReference type="InterPro" id="IPR011701">
    <property type="entry name" value="MFS"/>
</dbReference>
<name>E0SS00_IGNAA</name>
<dbReference type="PANTHER" id="PTHR43124">
    <property type="entry name" value="PURINE EFFLUX PUMP PBUE"/>
    <property type="match status" value="1"/>
</dbReference>
<keyword evidence="9" id="KW-1185">Reference proteome</keyword>
<dbReference type="InterPro" id="IPR020846">
    <property type="entry name" value="MFS_dom"/>
</dbReference>
<dbReference type="GO" id="GO:0022857">
    <property type="term" value="F:transmembrane transporter activity"/>
    <property type="evidence" value="ECO:0007669"/>
    <property type="project" value="InterPro"/>
</dbReference>
<accession>E0SS00</accession>
<dbReference type="GO" id="GO:0005886">
    <property type="term" value="C:plasma membrane"/>
    <property type="evidence" value="ECO:0007669"/>
    <property type="project" value="UniProtKB-SubCell"/>
</dbReference>
<dbReference type="PANTHER" id="PTHR43124:SF3">
    <property type="entry name" value="CHLORAMPHENICOL EFFLUX PUMP RV0191"/>
    <property type="match status" value="1"/>
</dbReference>
<dbReference type="KEGG" id="iag:Igag_0514"/>
<dbReference type="PROSITE" id="PS50850">
    <property type="entry name" value="MFS"/>
    <property type="match status" value="1"/>
</dbReference>
<evidence type="ECO:0000259" key="7">
    <source>
        <dbReference type="PROSITE" id="PS50850"/>
    </source>
</evidence>
<keyword evidence="3 6" id="KW-0812">Transmembrane</keyword>
<reference evidence="8 9" key="1">
    <citation type="journal article" date="2010" name="Stand. Genomic Sci.">
        <title>Complete genome sequence of Ignisphaera aggregans type strain (AQ1.S1).</title>
        <authorList>
            <person name="Goker M."/>
            <person name="Held B."/>
            <person name="Lapidus A."/>
            <person name="Nolan M."/>
            <person name="Spring S."/>
            <person name="Yasawong M."/>
            <person name="Lucas S."/>
            <person name="Glavina Del Rio T."/>
            <person name="Tice H."/>
            <person name="Cheng J.F."/>
            <person name="Goodwin L."/>
            <person name="Tapia R."/>
            <person name="Pitluck S."/>
            <person name="Liolios K."/>
            <person name="Ivanova N."/>
            <person name="Mavromatis K."/>
            <person name="Mikhailova N."/>
            <person name="Pati A."/>
            <person name="Chen A."/>
            <person name="Palaniappan K."/>
            <person name="Brambilla E."/>
            <person name="Land M."/>
            <person name="Hauser L."/>
            <person name="Chang Y.J."/>
            <person name="Jeffries C.D."/>
            <person name="Brettin T."/>
            <person name="Detter J.C."/>
            <person name="Han C."/>
            <person name="Rohde M."/>
            <person name="Sikorski J."/>
            <person name="Woyke T."/>
            <person name="Bristow J."/>
            <person name="Eisen J.A."/>
            <person name="Markowitz V."/>
            <person name="Hugenholtz P."/>
            <person name="Kyrpides N.C."/>
            <person name="Klenk H.P."/>
        </authorList>
    </citation>
    <scope>NUCLEOTIDE SEQUENCE [LARGE SCALE GENOMIC DNA]</scope>
    <source>
        <strain evidence="9">DSM 17230 / JCM 13409 / AQ1.S1</strain>
    </source>
</reference>
<keyword evidence="5 6" id="KW-0472">Membrane</keyword>
<dbReference type="Proteomes" id="UP000001304">
    <property type="component" value="Chromosome"/>
</dbReference>
<evidence type="ECO:0000313" key="8">
    <source>
        <dbReference type="EMBL" id="ADM27350.1"/>
    </source>
</evidence>
<feature type="transmembrane region" description="Helical" evidence="6">
    <location>
        <begin position="155"/>
        <end position="179"/>
    </location>
</feature>
<feature type="transmembrane region" description="Helical" evidence="6">
    <location>
        <begin position="361"/>
        <end position="381"/>
    </location>
</feature>
<evidence type="ECO:0000313" key="9">
    <source>
        <dbReference type="Proteomes" id="UP000001304"/>
    </source>
</evidence>
<dbReference type="AlphaFoldDB" id="E0SS00"/>
<dbReference type="InterPro" id="IPR036259">
    <property type="entry name" value="MFS_trans_sf"/>
</dbReference>
<feature type="transmembrane region" description="Helical" evidence="6">
    <location>
        <begin position="274"/>
        <end position="293"/>
    </location>
</feature>
<feature type="domain" description="Major facilitator superfamily (MFS) profile" evidence="7">
    <location>
        <begin position="1"/>
        <end position="387"/>
    </location>
</feature>
<feature type="transmembrane region" description="Helical" evidence="6">
    <location>
        <begin position="69"/>
        <end position="87"/>
    </location>
</feature>
<dbReference type="Pfam" id="PF07690">
    <property type="entry name" value="MFS_1"/>
    <property type="match status" value="1"/>
</dbReference>
<feature type="transmembrane region" description="Helical" evidence="6">
    <location>
        <begin position="240"/>
        <end position="262"/>
    </location>
</feature>